<feature type="transmembrane region" description="Helical" evidence="1">
    <location>
        <begin position="188"/>
        <end position="209"/>
    </location>
</feature>
<reference evidence="3" key="1">
    <citation type="submission" date="2016-10" db="EMBL/GenBank/DDBJ databases">
        <authorList>
            <person name="Varghese N."/>
        </authorList>
    </citation>
    <scope>NUCLEOTIDE SEQUENCE [LARGE SCALE GENOMIC DNA]</scope>
    <source>
        <strain evidence="3">DSM 17980</strain>
    </source>
</reference>
<organism evidence="2 3">
    <name type="scientific">Alicyclobacillus macrosporangiidus</name>
    <dbReference type="NCBI Taxonomy" id="392015"/>
    <lineage>
        <taxon>Bacteria</taxon>
        <taxon>Bacillati</taxon>
        <taxon>Bacillota</taxon>
        <taxon>Bacilli</taxon>
        <taxon>Bacillales</taxon>
        <taxon>Alicyclobacillaceae</taxon>
        <taxon>Alicyclobacillus</taxon>
    </lineage>
</organism>
<dbReference type="STRING" id="392015.SAMN05421543_10917"/>
<keyword evidence="3" id="KW-1185">Reference proteome</keyword>
<keyword evidence="1" id="KW-1133">Transmembrane helix</keyword>
<dbReference type="EMBL" id="FPBV01000009">
    <property type="protein sequence ID" value="SFU81711.1"/>
    <property type="molecule type" value="Genomic_DNA"/>
</dbReference>
<proteinExistence type="predicted"/>
<dbReference type="Proteomes" id="UP000183508">
    <property type="component" value="Unassembled WGS sequence"/>
</dbReference>
<evidence type="ECO:0000313" key="3">
    <source>
        <dbReference type="Proteomes" id="UP000183508"/>
    </source>
</evidence>
<keyword evidence="1" id="KW-0812">Transmembrane</keyword>
<keyword evidence="1" id="KW-0472">Membrane</keyword>
<gene>
    <name evidence="2" type="ORF">SAMN05421543_10917</name>
</gene>
<name>A0A1I7J9B9_9BACL</name>
<evidence type="ECO:0000256" key="1">
    <source>
        <dbReference type="SAM" id="Phobius"/>
    </source>
</evidence>
<feature type="transmembrane region" description="Helical" evidence="1">
    <location>
        <begin position="6"/>
        <end position="25"/>
    </location>
</feature>
<accession>A0A1I7J9B9</accession>
<dbReference type="AlphaFoldDB" id="A0A1I7J9B9"/>
<protein>
    <submittedName>
        <fullName evidence="2">Uncharacterized protein</fullName>
    </submittedName>
</protein>
<sequence>MWDVRTTILTDVFSMLFSMTSSIVLSKREVKRMEYSSVTRTQFEHFVKPSYDIVSLLISPYSVSGLIIWDEKMYALKREEVLTKLKQLVDANQDVVGSLTYEQIRLLDLSTSDGDKEFRRLCATLVKSYLDYRTVFDEMDRRMRGISRLRYAMERIHLPKGHGLSATVFFKRSVLLIAEALEPIMRRLVLAMMGVVGALMVWVLVQSAAH</sequence>
<evidence type="ECO:0000313" key="2">
    <source>
        <dbReference type="EMBL" id="SFU81711.1"/>
    </source>
</evidence>